<evidence type="ECO:0000313" key="4">
    <source>
        <dbReference type="Proteomes" id="UP000639772"/>
    </source>
</evidence>
<evidence type="ECO:0000256" key="1">
    <source>
        <dbReference type="ARBA" id="ARBA00022737"/>
    </source>
</evidence>
<dbReference type="AlphaFoldDB" id="A0A835Q7R9"/>
<keyword evidence="1" id="KW-0677">Repeat</keyword>
<proteinExistence type="predicted"/>
<dbReference type="PANTHER" id="PTHR10130">
    <property type="entry name" value="PEROXISOMAL TARGETING SIGNAL 1 RECEPTOR PEX5"/>
    <property type="match status" value="1"/>
</dbReference>
<comment type="caution">
    <text evidence="3">The sequence shown here is derived from an EMBL/GenBank/DDBJ whole genome shotgun (WGS) entry which is preliminary data.</text>
</comment>
<gene>
    <name evidence="3" type="ORF">HPP92_017304</name>
</gene>
<dbReference type="Proteomes" id="UP000639772">
    <property type="component" value="Chromosome 9"/>
</dbReference>
<dbReference type="OrthoDB" id="10006023at2759"/>
<accession>A0A835Q7R9</accession>
<evidence type="ECO:0008006" key="5">
    <source>
        <dbReference type="Google" id="ProtNLM"/>
    </source>
</evidence>
<dbReference type="EMBL" id="JADCNM010000009">
    <property type="protein sequence ID" value="KAG0467976.1"/>
    <property type="molecule type" value="Genomic_DNA"/>
</dbReference>
<evidence type="ECO:0000313" key="3">
    <source>
        <dbReference type="EMBL" id="KAG0467976.1"/>
    </source>
</evidence>
<keyword evidence="2" id="KW-0802">TPR repeat</keyword>
<dbReference type="InterPro" id="IPR024111">
    <property type="entry name" value="PEX5/PEX5L"/>
</dbReference>
<dbReference type="GO" id="GO:0016560">
    <property type="term" value="P:protein import into peroxisome matrix, docking"/>
    <property type="evidence" value="ECO:0007669"/>
    <property type="project" value="TreeGrafter"/>
</dbReference>
<dbReference type="GO" id="GO:0005829">
    <property type="term" value="C:cytosol"/>
    <property type="evidence" value="ECO:0007669"/>
    <property type="project" value="TreeGrafter"/>
</dbReference>
<dbReference type="GO" id="GO:0005052">
    <property type="term" value="F:peroxisome matrix targeting signal-1 binding"/>
    <property type="evidence" value="ECO:0007669"/>
    <property type="project" value="TreeGrafter"/>
</dbReference>
<protein>
    <recommendedName>
        <fullName evidence="5">Peroxisome biogenesis protein 5</fullName>
    </recommendedName>
</protein>
<name>A0A835Q7R9_VANPL</name>
<organism evidence="3 4">
    <name type="scientific">Vanilla planifolia</name>
    <name type="common">Vanilla</name>
    <dbReference type="NCBI Taxonomy" id="51239"/>
    <lineage>
        <taxon>Eukaryota</taxon>
        <taxon>Viridiplantae</taxon>
        <taxon>Streptophyta</taxon>
        <taxon>Embryophyta</taxon>
        <taxon>Tracheophyta</taxon>
        <taxon>Spermatophyta</taxon>
        <taxon>Magnoliopsida</taxon>
        <taxon>Liliopsida</taxon>
        <taxon>Asparagales</taxon>
        <taxon>Orchidaceae</taxon>
        <taxon>Vanilloideae</taxon>
        <taxon>Vanilleae</taxon>
        <taxon>Vanilla</taxon>
    </lineage>
</organism>
<reference evidence="3 4" key="1">
    <citation type="journal article" date="2020" name="Nat. Food">
        <title>A phased Vanilla planifolia genome enables genetic improvement of flavour and production.</title>
        <authorList>
            <person name="Hasing T."/>
            <person name="Tang H."/>
            <person name="Brym M."/>
            <person name="Khazi F."/>
            <person name="Huang T."/>
            <person name="Chambers A.H."/>
        </authorList>
    </citation>
    <scope>NUCLEOTIDE SEQUENCE [LARGE SCALE GENOMIC DNA]</scope>
    <source>
        <tissue evidence="3">Leaf</tissue>
    </source>
</reference>
<dbReference type="PANTHER" id="PTHR10130:SF0">
    <property type="entry name" value="GH08708P"/>
    <property type="match status" value="1"/>
</dbReference>
<sequence>MAMRDLVTGGAACAVPGSSSSSNPFGALANAILGSSMKAQDLKGLPESQVTIPDVSSDFGPEAQLKNIPGSEYENQIYQQSNAQTSEFLRGFRAGGRGSLEDAWEEVQQFPLLPNARNRESDVHYAEFEQIFEGGVNGQTLDGPPQRVLSSFLHYFVNSDRHHLGFRPTALLALGLSQSDKRCIRDRSCIMARHIFADKSEQYINEQVSAFLHCLDIDNDHLVRGPLQGPYAELEEHWNSSQAVSRPLVPHPADSWISEFSQQRENGNPEAWAYAFEKQHGANGWVSEFQQEQLQMASVGQLGGPNLSNIAAMEQTRMLAHTLAQNSDPKFQNSKFLQFVSKMSRGELIVDDNQIKQATESGSGDWVNEFQMQHSTGPSSWVDQFAHEQLPQGTNDWVGEFSKERLQADVDDQWVSEFSKLNVQDWAEEFGQQVADGTFGECC</sequence>
<dbReference type="GO" id="GO:0005778">
    <property type="term" value="C:peroxisomal membrane"/>
    <property type="evidence" value="ECO:0007669"/>
    <property type="project" value="TreeGrafter"/>
</dbReference>
<evidence type="ECO:0000256" key="2">
    <source>
        <dbReference type="ARBA" id="ARBA00022803"/>
    </source>
</evidence>